<reference evidence="8 9" key="1">
    <citation type="submission" date="2014-07" db="EMBL/GenBank/DDBJ databases">
        <title>Expanding our view of genomic diversity in Candidatus Accumulibacter clades.</title>
        <authorList>
            <person name="Skennerton C.T."/>
            <person name="Barr J.J."/>
            <person name="Slater F.R."/>
            <person name="Bond P.L."/>
            <person name="Tyson G.W."/>
        </authorList>
    </citation>
    <scope>NUCLEOTIDE SEQUENCE [LARGE SCALE GENOMIC DNA]</scope>
    <source>
        <strain evidence="9">SK-01</strain>
    </source>
</reference>
<evidence type="ECO:0000256" key="4">
    <source>
        <dbReference type="ARBA" id="ARBA00022692"/>
    </source>
</evidence>
<keyword evidence="4 7" id="KW-0812">Transmembrane</keyword>
<dbReference type="PANTHER" id="PTHR34584:SF1">
    <property type="entry name" value="NA(+)_H(+) ANTIPORTER SUBUNIT E1"/>
    <property type="match status" value="1"/>
</dbReference>
<comment type="subcellular location">
    <subcellularLocation>
        <location evidence="1">Cell membrane</location>
        <topology evidence="1">Multi-pass membrane protein</topology>
    </subcellularLocation>
</comment>
<dbReference type="RefSeq" id="WP_034923204.1">
    <property type="nucleotide sequence ID" value="NZ_JDSS02000016.1"/>
</dbReference>
<evidence type="ECO:0000256" key="6">
    <source>
        <dbReference type="ARBA" id="ARBA00023136"/>
    </source>
</evidence>
<evidence type="ECO:0000313" key="9">
    <source>
        <dbReference type="Proteomes" id="UP000019812"/>
    </source>
</evidence>
<dbReference type="STRING" id="1457154.CAPSK01_001089"/>
<accession>A0A084Y3P9</accession>
<dbReference type="EMBL" id="JDSS02000016">
    <property type="protein sequence ID" value="KFB69343.1"/>
    <property type="molecule type" value="Genomic_DNA"/>
</dbReference>
<gene>
    <name evidence="8" type="primary">mnhE1</name>
    <name evidence="8" type="ORF">CAPSK01_001089</name>
</gene>
<keyword evidence="6 7" id="KW-0472">Membrane</keyword>
<evidence type="ECO:0000256" key="7">
    <source>
        <dbReference type="SAM" id="Phobius"/>
    </source>
</evidence>
<proteinExistence type="inferred from homology"/>
<dbReference type="NCBIfam" id="NF006518">
    <property type="entry name" value="PRK08965.1-2"/>
    <property type="match status" value="1"/>
</dbReference>
<dbReference type="GO" id="GO:0005886">
    <property type="term" value="C:plasma membrane"/>
    <property type="evidence" value="ECO:0007669"/>
    <property type="project" value="UniProtKB-SubCell"/>
</dbReference>
<evidence type="ECO:0000256" key="5">
    <source>
        <dbReference type="ARBA" id="ARBA00022989"/>
    </source>
</evidence>
<dbReference type="GO" id="GO:0008324">
    <property type="term" value="F:monoatomic cation transmembrane transporter activity"/>
    <property type="evidence" value="ECO:0007669"/>
    <property type="project" value="InterPro"/>
</dbReference>
<dbReference type="PIRSF" id="PIRSF019239">
    <property type="entry name" value="MrpE"/>
    <property type="match status" value="1"/>
</dbReference>
<evidence type="ECO:0000256" key="2">
    <source>
        <dbReference type="ARBA" id="ARBA00006228"/>
    </source>
</evidence>
<evidence type="ECO:0000256" key="1">
    <source>
        <dbReference type="ARBA" id="ARBA00004651"/>
    </source>
</evidence>
<organism evidence="8 9">
    <name type="scientific">Candidatus Accumulibacter vicinus</name>
    <dbReference type="NCBI Taxonomy" id="2954382"/>
    <lineage>
        <taxon>Bacteria</taxon>
        <taxon>Pseudomonadati</taxon>
        <taxon>Pseudomonadota</taxon>
        <taxon>Betaproteobacteria</taxon>
        <taxon>Candidatus Accumulibacter</taxon>
    </lineage>
</organism>
<keyword evidence="3" id="KW-1003">Cell membrane</keyword>
<evidence type="ECO:0000313" key="8">
    <source>
        <dbReference type="EMBL" id="KFB69343.1"/>
    </source>
</evidence>
<evidence type="ECO:0000256" key="3">
    <source>
        <dbReference type="ARBA" id="ARBA00022475"/>
    </source>
</evidence>
<protein>
    <submittedName>
        <fullName evidence="8">Mrp complex subunit E1</fullName>
    </submittedName>
</protein>
<dbReference type="Proteomes" id="UP000019812">
    <property type="component" value="Unassembled WGS sequence"/>
</dbReference>
<name>A0A084Y3P9_9PROT</name>
<dbReference type="AlphaFoldDB" id="A0A084Y3P9"/>
<dbReference type="Pfam" id="PF01899">
    <property type="entry name" value="MNHE"/>
    <property type="match status" value="1"/>
</dbReference>
<dbReference type="InterPro" id="IPR002758">
    <property type="entry name" value="Cation_antiport_E"/>
</dbReference>
<dbReference type="PANTHER" id="PTHR34584">
    <property type="entry name" value="NA(+)/H(+) ANTIPORTER SUBUNIT E1"/>
    <property type="match status" value="1"/>
</dbReference>
<feature type="transmembrane region" description="Helical" evidence="7">
    <location>
        <begin position="12"/>
        <end position="41"/>
    </location>
</feature>
<comment type="caution">
    <text evidence="8">The sequence shown here is derived from an EMBL/GenBank/DDBJ whole genome shotgun (WGS) entry which is preliminary data.</text>
</comment>
<sequence>MIHRLFPRPFLSLTVFLLWMVITHAVSAGLLLLGALLAIVVPRLTRPFWPDPPRLVRPGQALRFLGVFALDIVTANWRVARQVIGPLHRLSPAFVEVPLDLRDPFVATLLASVVSLTPGTLSIDVDRQRWILLIHALDAPDPQALVREIKARYESPLKEIFACSMPPSK</sequence>
<comment type="similarity">
    <text evidence="2">Belongs to the CPA3 antiporters (TC 2.A.63) subunit E family.</text>
</comment>
<keyword evidence="5 7" id="KW-1133">Transmembrane helix</keyword>